<feature type="signal peptide" evidence="2">
    <location>
        <begin position="1"/>
        <end position="20"/>
    </location>
</feature>
<protein>
    <submittedName>
        <fullName evidence="3">Uncharacterized protein</fullName>
    </submittedName>
</protein>
<feature type="compositionally biased region" description="Polar residues" evidence="1">
    <location>
        <begin position="102"/>
        <end position="117"/>
    </location>
</feature>
<sequence length="140" mass="14585">MPRTPPRAPWPLLLLLTVAAAPSILKKSQHATRGLFLRHLPAAPSLITADAPSPPPRAASAPSGAAPVPYSLARSALEIVVGAGNPGQEVERVHDCPVRTKATGSSHVCSESTNNNIDVDGHDDEDLGRAHIDSNIDASN</sequence>
<dbReference type="AlphaFoldDB" id="A0A2T7F6G6"/>
<feature type="region of interest" description="Disordered" evidence="1">
    <location>
        <begin position="99"/>
        <end position="140"/>
    </location>
</feature>
<keyword evidence="2" id="KW-0732">Signal</keyword>
<reference evidence="3 4" key="1">
    <citation type="submission" date="2018-04" db="EMBL/GenBank/DDBJ databases">
        <title>WGS assembly of Panicum hallii var. hallii HAL2.</title>
        <authorList>
            <person name="Lovell J."/>
            <person name="Jenkins J."/>
            <person name="Lowry D."/>
            <person name="Mamidi S."/>
            <person name="Sreedasyam A."/>
            <person name="Weng X."/>
            <person name="Barry K."/>
            <person name="Bonette J."/>
            <person name="Campitelli B."/>
            <person name="Daum C."/>
            <person name="Gordon S."/>
            <person name="Gould B."/>
            <person name="Lipzen A."/>
            <person name="MacQueen A."/>
            <person name="Palacio-Mejia J."/>
            <person name="Plott C."/>
            <person name="Shakirov E."/>
            <person name="Shu S."/>
            <person name="Yoshinaga Y."/>
            <person name="Zane M."/>
            <person name="Rokhsar D."/>
            <person name="Grimwood J."/>
            <person name="Schmutz J."/>
            <person name="Juenger T."/>
        </authorList>
    </citation>
    <scope>NUCLEOTIDE SEQUENCE [LARGE SCALE GENOMIC DNA]</scope>
    <source>
        <strain evidence="4">cv. HAL2</strain>
    </source>
</reference>
<feature type="compositionally biased region" description="Low complexity" evidence="1">
    <location>
        <begin position="58"/>
        <end position="67"/>
    </location>
</feature>
<feature type="chain" id="PRO_5015748595" evidence="2">
    <location>
        <begin position="21"/>
        <end position="140"/>
    </location>
</feature>
<evidence type="ECO:0000313" key="3">
    <source>
        <dbReference type="EMBL" id="PUZ75670.1"/>
    </source>
</evidence>
<organism evidence="3 4">
    <name type="scientific">Panicum hallii var. hallii</name>
    <dbReference type="NCBI Taxonomy" id="1504633"/>
    <lineage>
        <taxon>Eukaryota</taxon>
        <taxon>Viridiplantae</taxon>
        <taxon>Streptophyta</taxon>
        <taxon>Embryophyta</taxon>
        <taxon>Tracheophyta</taxon>
        <taxon>Spermatophyta</taxon>
        <taxon>Magnoliopsida</taxon>
        <taxon>Liliopsida</taxon>
        <taxon>Poales</taxon>
        <taxon>Poaceae</taxon>
        <taxon>PACMAD clade</taxon>
        <taxon>Panicoideae</taxon>
        <taxon>Panicodae</taxon>
        <taxon>Paniceae</taxon>
        <taxon>Panicinae</taxon>
        <taxon>Panicum</taxon>
        <taxon>Panicum sect. Panicum</taxon>
    </lineage>
</organism>
<evidence type="ECO:0000256" key="1">
    <source>
        <dbReference type="SAM" id="MobiDB-lite"/>
    </source>
</evidence>
<proteinExistence type="predicted"/>
<name>A0A2T7F6G6_9POAL</name>
<gene>
    <name evidence="3" type="ORF">GQ55_1G214800</name>
</gene>
<dbReference type="EMBL" id="CM009749">
    <property type="protein sequence ID" value="PUZ75670.1"/>
    <property type="molecule type" value="Genomic_DNA"/>
</dbReference>
<accession>A0A2T7F6G6</accession>
<dbReference type="Proteomes" id="UP000244336">
    <property type="component" value="Chromosome 1"/>
</dbReference>
<feature type="region of interest" description="Disordered" evidence="1">
    <location>
        <begin position="46"/>
        <end position="67"/>
    </location>
</feature>
<evidence type="ECO:0000313" key="4">
    <source>
        <dbReference type="Proteomes" id="UP000244336"/>
    </source>
</evidence>
<evidence type="ECO:0000256" key="2">
    <source>
        <dbReference type="SAM" id="SignalP"/>
    </source>
</evidence>
<dbReference type="Gramene" id="PUZ75670">
    <property type="protein sequence ID" value="PUZ75670"/>
    <property type="gene ID" value="GQ55_1G214800"/>
</dbReference>
<keyword evidence="4" id="KW-1185">Reference proteome</keyword>
<dbReference type="OrthoDB" id="10360761at2759"/>